<keyword evidence="6" id="KW-1185">Reference proteome</keyword>
<dbReference type="SMART" id="SM00347">
    <property type="entry name" value="HTH_MARR"/>
    <property type="match status" value="1"/>
</dbReference>
<dbReference type="Proteomes" id="UP000319746">
    <property type="component" value="Unassembled WGS sequence"/>
</dbReference>
<evidence type="ECO:0000313" key="6">
    <source>
        <dbReference type="Proteomes" id="UP000319746"/>
    </source>
</evidence>
<feature type="domain" description="HTH marR-type" evidence="4">
    <location>
        <begin position="25"/>
        <end position="157"/>
    </location>
</feature>
<reference evidence="5 6" key="1">
    <citation type="submission" date="2019-06" db="EMBL/GenBank/DDBJ databases">
        <title>Sequencing the genomes of 1000 actinobacteria strains.</title>
        <authorList>
            <person name="Klenk H.-P."/>
        </authorList>
    </citation>
    <scope>NUCLEOTIDE SEQUENCE [LARGE SCALE GENOMIC DNA]</scope>
    <source>
        <strain evidence="5 6">DSM 24083</strain>
    </source>
</reference>
<comment type="caution">
    <text evidence="5">The sequence shown here is derived from an EMBL/GenBank/DDBJ whole genome shotgun (WGS) entry which is preliminary data.</text>
</comment>
<sequence>MHTSFGSKHTRARTALVAAQSSALGRQLFFALTQLEHEFRTTMQAALEQVDLDVRQYTTLAYIVGGHRPTQLDLGHILHLDASQVVTLTKGLAARGLLLRQTVPEDRRARALIITADGKRLYQQAAVLVQRVEEALTASLSRRDHSALKNLLDRTLPFS</sequence>
<protein>
    <submittedName>
        <fullName evidence="5">MarR family transcriptional regulator</fullName>
    </submittedName>
</protein>
<dbReference type="SUPFAM" id="SSF46785">
    <property type="entry name" value="Winged helix' DNA-binding domain"/>
    <property type="match status" value="1"/>
</dbReference>
<dbReference type="OrthoDB" id="8635520at2"/>
<accession>A0A543AME8</accession>
<name>A0A543AME8_9MICC</name>
<keyword evidence="3" id="KW-0804">Transcription</keyword>
<dbReference type="InterPro" id="IPR000835">
    <property type="entry name" value="HTH_MarR-typ"/>
</dbReference>
<evidence type="ECO:0000256" key="1">
    <source>
        <dbReference type="ARBA" id="ARBA00023015"/>
    </source>
</evidence>
<dbReference type="PROSITE" id="PS50995">
    <property type="entry name" value="HTH_MARR_2"/>
    <property type="match status" value="1"/>
</dbReference>
<proteinExistence type="predicted"/>
<evidence type="ECO:0000313" key="5">
    <source>
        <dbReference type="EMBL" id="TQL73738.1"/>
    </source>
</evidence>
<evidence type="ECO:0000256" key="3">
    <source>
        <dbReference type="ARBA" id="ARBA00023163"/>
    </source>
</evidence>
<keyword evidence="2" id="KW-0238">DNA-binding</keyword>
<keyword evidence="1" id="KW-0805">Transcription regulation</keyword>
<gene>
    <name evidence="5" type="ORF">FB556_0182</name>
</gene>
<dbReference type="Gene3D" id="1.10.10.10">
    <property type="entry name" value="Winged helix-like DNA-binding domain superfamily/Winged helix DNA-binding domain"/>
    <property type="match status" value="1"/>
</dbReference>
<dbReference type="PANTHER" id="PTHR42756:SF1">
    <property type="entry name" value="TRANSCRIPTIONAL REPRESSOR OF EMRAB OPERON"/>
    <property type="match status" value="1"/>
</dbReference>
<evidence type="ECO:0000259" key="4">
    <source>
        <dbReference type="PROSITE" id="PS50995"/>
    </source>
</evidence>
<dbReference type="GO" id="GO:0003677">
    <property type="term" value="F:DNA binding"/>
    <property type="evidence" value="ECO:0007669"/>
    <property type="project" value="UniProtKB-KW"/>
</dbReference>
<dbReference type="EMBL" id="VFOU01000001">
    <property type="protein sequence ID" value="TQL73738.1"/>
    <property type="molecule type" value="Genomic_DNA"/>
</dbReference>
<dbReference type="InterPro" id="IPR036388">
    <property type="entry name" value="WH-like_DNA-bd_sf"/>
</dbReference>
<evidence type="ECO:0000256" key="2">
    <source>
        <dbReference type="ARBA" id="ARBA00023125"/>
    </source>
</evidence>
<dbReference type="Pfam" id="PF12802">
    <property type="entry name" value="MarR_2"/>
    <property type="match status" value="1"/>
</dbReference>
<organism evidence="5 6">
    <name type="scientific">Enteractinococcus coprophilus</name>
    <dbReference type="NCBI Taxonomy" id="1027633"/>
    <lineage>
        <taxon>Bacteria</taxon>
        <taxon>Bacillati</taxon>
        <taxon>Actinomycetota</taxon>
        <taxon>Actinomycetes</taxon>
        <taxon>Micrococcales</taxon>
        <taxon>Micrococcaceae</taxon>
    </lineage>
</organism>
<dbReference type="GO" id="GO:0003700">
    <property type="term" value="F:DNA-binding transcription factor activity"/>
    <property type="evidence" value="ECO:0007669"/>
    <property type="project" value="InterPro"/>
</dbReference>
<dbReference type="AlphaFoldDB" id="A0A543AME8"/>
<dbReference type="PANTHER" id="PTHR42756">
    <property type="entry name" value="TRANSCRIPTIONAL REGULATOR, MARR"/>
    <property type="match status" value="1"/>
</dbReference>
<dbReference type="RefSeq" id="WP_141863895.1">
    <property type="nucleotide sequence ID" value="NZ_BAABAN010000017.1"/>
</dbReference>
<dbReference type="InterPro" id="IPR036390">
    <property type="entry name" value="WH_DNA-bd_sf"/>
</dbReference>